<protein>
    <submittedName>
        <fullName evidence="2">Uncharacterized protein</fullName>
    </submittedName>
</protein>
<feature type="region of interest" description="Disordered" evidence="1">
    <location>
        <begin position="173"/>
        <end position="192"/>
    </location>
</feature>
<dbReference type="Proteomes" id="UP000784294">
    <property type="component" value="Unassembled WGS sequence"/>
</dbReference>
<dbReference type="OrthoDB" id="538223at2759"/>
<feature type="compositionally biased region" description="Low complexity" evidence="1">
    <location>
        <begin position="65"/>
        <end position="80"/>
    </location>
</feature>
<keyword evidence="3" id="KW-1185">Reference proteome</keyword>
<dbReference type="EMBL" id="CAAALY010067834">
    <property type="protein sequence ID" value="VEL24455.1"/>
    <property type="molecule type" value="Genomic_DNA"/>
</dbReference>
<comment type="caution">
    <text evidence="2">The sequence shown here is derived from an EMBL/GenBank/DDBJ whole genome shotgun (WGS) entry which is preliminary data.</text>
</comment>
<dbReference type="AlphaFoldDB" id="A0A448X013"/>
<accession>A0A448X013</accession>
<proteinExistence type="predicted"/>
<organism evidence="2 3">
    <name type="scientific">Protopolystoma xenopodis</name>
    <dbReference type="NCBI Taxonomy" id="117903"/>
    <lineage>
        <taxon>Eukaryota</taxon>
        <taxon>Metazoa</taxon>
        <taxon>Spiralia</taxon>
        <taxon>Lophotrochozoa</taxon>
        <taxon>Platyhelminthes</taxon>
        <taxon>Monogenea</taxon>
        <taxon>Polyopisthocotylea</taxon>
        <taxon>Polystomatidea</taxon>
        <taxon>Polystomatidae</taxon>
        <taxon>Protopolystoma</taxon>
    </lineage>
</organism>
<reference evidence="2" key="1">
    <citation type="submission" date="2018-11" db="EMBL/GenBank/DDBJ databases">
        <authorList>
            <consortium name="Pathogen Informatics"/>
        </authorList>
    </citation>
    <scope>NUCLEOTIDE SEQUENCE</scope>
</reference>
<evidence type="ECO:0000256" key="1">
    <source>
        <dbReference type="SAM" id="MobiDB-lite"/>
    </source>
</evidence>
<name>A0A448X013_9PLAT</name>
<evidence type="ECO:0000313" key="2">
    <source>
        <dbReference type="EMBL" id="VEL24455.1"/>
    </source>
</evidence>
<sequence length="309" mass="33813">MHFTKFDPPEVDEQFLHWELDTAELEFITHDSASLRRHADLLVKGGSFESQQPMQTRNQQSTLGNNCDNDANDSHASNSDSDQEAAVTAGGQQRSQDWLKWYIWARRQTRLASDVLGPDYETASGHRQTYLSISCNNGAVQVTSRPSVFRASQSLSGSGMRARFGTVSGEFRAGGRESAARRGSTGGVRRGLARQERLAASSTRGIGIPRSHLVHSGGESVLSPGFSEANNSNGCLCPLTVNFEVLHAPSHLPFHRLPPAYLTNLHGVAYASSRQSLQPGRRHLNRLLDFLPSVTLDNSGFSFSNLGSY</sequence>
<gene>
    <name evidence="2" type="ORF">PXEA_LOCUS17895</name>
</gene>
<evidence type="ECO:0000313" key="3">
    <source>
        <dbReference type="Proteomes" id="UP000784294"/>
    </source>
</evidence>
<feature type="compositionally biased region" description="Polar residues" evidence="1">
    <location>
        <begin position="48"/>
        <end position="64"/>
    </location>
</feature>
<feature type="region of interest" description="Disordered" evidence="1">
    <location>
        <begin position="46"/>
        <end position="91"/>
    </location>
</feature>